<protein>
    <submittedName>
        <fullName evidence="4">Spermidine/putrescine ABC transporter substrate-binding protein</fullName>
    </submittedName>
</protein>
<dbReference type="PANTHER" id="PTHR30222:SF2">
    <property type="entry name" value="ABC TRANSPORTER SUBSTRATE-BINDING PROTEIN"/>
    <property type="match status" value="1"/>
</dbReference>
<keyword evidence="5" id="KW-1185">Reference proteome</keyword>
<reference evidence="5" key="1">
    <citation type="submission" date="2017-11" db="EMBL/GenBank/DDBJ databases">
        <authorList>
            <person name="Kuznetsova I."/>
            <person name="Sazanova A."/>
            <person name="Chirak E."/>
            <person name="Safronova V."/>
            <person name="Willems A."/>
        </authorList>
    </citation>
    <scope>NUCLEOTIDE SEQUENCE [LARGE SCALE GENOMIC DNA]</scope>
    <source>
        <strain evidence="5">STM 196</strain>
    </source>
</reference>
<dbReference type="CDD" id="cd13589">
    <property type="entry name" value="PBP2_polyamine_RpCGA009"/>
    <property type="match status" value="1"/>
</dbReference>
<feature type="signal peptide" evidence="3">
    <location>
        <begin position="1"/>
        <end position="26"/>
    </location>
</feature>
<dbReference type="RefSeq" id="WP_106711817.1">
    <property type="nucleotide sequence ID" value="NZ_PGGO01000010.1"/>
</dbReference>
<dbReference type="PANTHER" id="PTHR30222">
    <property type="entry name" value="SPERMIDINE/PUTRESCINE-BINDING PERIPLASMIC PROTEIN"/>
    <property type="match status" value="1"/>
</dbReference>
<dbReference type="EMBL" id="PGGO01000010">
    <property type="protein sequence ID" value="PSH68127.1"/>
    <property type="molecule type" value="Genomic_DNA"/>
</dbReference>
<name>A0A2P7BNS8_9HYPH</name>
<gene>
    <name evidence="4" type="ORF">CU102_14455</name>
</gene>
<evidence type="ECO:0000256" key="1">
    <source>
        <dbReference type="ARBA" id="ARBA00022729"/>
    </source>
</evidence>
<accession>A0A2P7BNS8</accession>
<keyword evidence="2" id="KW-0574">Periplasm</keyword>
<evidence type="ECO:0000313" key="5">
    <source>
        <dbReference type="Proteomes" id="UP000241444"/>
    </source>
</evidence>
<evidence type="ECO:0000313" key="4">
    <source>
        <dbReference type="EMBL" id="PSH68127.1"/>
    </source>
</evidence>
<organism evidence="4 5">
    <name type="scientific">Phyllobacterium brassicacearum</name>
    <dbReference type="NCBI Taxonomy" id="314235"/>
    <lineage>
        <taxon>Bacteria</taxon>
        <taxon>Pseudomonadati</taxon>
        <taxon>Pseudomonadota</taxon>
        <taxon>Alphaproteobacteria</taxon>
        <taxon>Hyphomicrobiales</taxon>
        <taxon>Phyllobacteriaceae</taxon>
        <taxon>Phyllobacterium</taxon>
    </lineage>
</organism>
<evidence type="ECO:0000256" key="2">
    <source>
        <dbReference type="ARBA" id="ARBA00022764"/>
    </source>
</evidence>
<dbReference type="Pfam" id="PF13416">
    <property type="entry name" value="SBP_bac_8"/>
    <property type="match status" value="1"/>
</dbReference>
<evidence type="ECO:0000256" key="3">
    <source>
        <dbReference type="SAM" id="SignalP"/>
    </source>
</evidence>
<comment type="caution">
    <text evidence="4">The sequence shown here is derived from an EMBL/GenBank/DDBJ whole genome shotgun (WGS) entry which is preliminary data.</text>
</comment>
<dbReference type="OrthoDB" id="9815444at2"/>
<dbReference type="Proteomes" id="UP000241444">
    <property type="component" value="Unassembled WGS sequence"/>
</dbReference>
<dbReference type="InterPro" id="IPR006059">
    <property type="entry name" value="SBP"/>
</dbReference>
<dbReference type="SUPFAM" id="SSF53850">
    <property type="entry name" value="Periplasmic binding protein-like II"/>
    <property type="match status" value="1"/>
</dbReference>
<proteinExistence type="predicted"/>
<feature type="chain" id="PRO_5015111987" evidence="3">
    <location>
        <begin position="27"/>
        <end position="350"/>
    </location>
</feature>
<dbReference type="AlphaFoldDB" id="A0A2P7BNS8"/>
<dbReference type="Gene3D" id="3.40.190.10">
    <property type="entry name" value="Periplasmic binding protein-like II"/>
    <property type="match status" value="2"/>
</dbReference>
<sequence>MKRQFIKFVALATVAAIAITSRPVLAAEELSIMASGGAWQDAQRKAWFEPFTEETGIKIVEQEYLGDLGKVKAMVDTGNVPIDLVTVETATVLQGCDAGILEPLDYSKIADQSKFIEGSALKCGVGLDAYGDILAYDPTVLKEAPTSVLDIFDTKKFPGKRAMRKFPAQNLEWALMADGVPSDQVYEVLATPEGVDRAFKKLDTIKSDIVWWDAGAQPAQLLASQEVVMTTAWNGRIQNAIDTDSKPFKIVWDGQILEYDMISIPKGAKNPDLAYKYLAYISKPENNAKLASHITYGPVRTDATEFVAADALPKLPNAPEHMKSYLVADTEFWGDYGEDLVKRFNAWLAQ</sequence>
<keyword evidence="1 3" id="KW-0732">Signal</keyword>